<dbReference type="RefSeq" id="WP_311191346.1">
    <property type="nucleotide sequence ID" value="NZ_CP115541.1"/>
</dbReference>
<evidence type="ECO:0008006" key="4">
    <source>
        <dbReference type="Google" id="ProtNLM"/>
    </source>
</evidence>
<reference evidence="2 3" key="1">
    <citation type="submission" date="2022-12" db="EMBL/GenBank/DDBJ databases">
        <title>Two new species, Stenotrophomonas aracearum and Stenotrophomonas oahuensis, isolated from Anthurium (Araceae family) in Hawaii.</title>
        <authorList>
            <person name="Chunag S.C."/>
            <person name="Dobhal S."/>
            <person name="Alvarez A."/>
            <person name="Arif M."/>
        </authorList>
    </citation>
    <scope>NUCLEOTIDE SEQUENCE [LARGE SCALE GENOMIC DNA]</scope>
    <source>
        <strain evidence="2 3">A5586</strain>
    </source>
</reference>
<evidence type="ECO:0000313" key="2">
    <source>
        <dbReference type="EMBL" id="WNH52141.1"/>
    </source>
</evidence>
<evidence type="ECO:0000256" key="1">
    <source>
        <dbReference type="SAM" id="SignalP"/>
    </source>
</evidence>
<feature type="chain" id="PRO_5045190969" description="Lipoprotein" evidence="1">
    <location>
        <begin position="21"/>
        <end position="231"/>
    </location>
</feature>
<dbReference type="Proteomes" id="UP001302072">
    <property type="component" value="Chromosome"/>
</dbReference>
<protein>
    <recommendedName>
        <fullName evidence="4">Lipoprotein</fullName>
    </recommendedName>
</protein>
<accession>A0ABY9YNG4</accession>
<feature type="signal peptide" evidence="1">
    <location>
        <begin position="1"/>
        <end position="20"/>
    </location>
</feature>
<name>A0ABY9YNG4_9GAMM</name>
<organism evidence="2 3">
    <name type="scientific">Stenotrophomonas oahuensis</name>
    <dbReference type="NCBI Taxonomy" id="3003271"/>
    <lineage>
        <taxon>Bacteria</taxon>
        <taxon>Pseudomonadati</taxon>
        <taxon>Pseudomonadota</taxon>
        <taxon>Gammaproteobacteria</taxon>
        <taxon>Lysobacterales</taxon>
        <taxon>Lysobacteraceae</taxon>
        <taxon>Stenotrophomonas</taxon>
    </lineage>
</organism>
<gene>
    <name evidence="2" type="ORF">PDM29_17650</name>
</gene>
<proteinExistence type="predicted"/>
<dbReference type="PROSITE" id="PS51257">
    <property type="entry name" value="PROKAR_LIPOPROTEIN"/>
    <property type="match status" value="1"/>
</dbReference>
<keyword evidence="1" id="KW-0732">Signal</keyword>
<keyword evidence="3" id="KW-1185">Reference proteome</keyword>
<dbReference type="EMBL" id="CP115541">
    <property type="protein sequence ID" value="WNH52141.1"/>
    <property type="molecule type" value="Genomic_DNA"/>
</dbReference>
<sequence length="231" mass="25105">MRRLPMQMAAVTSLALSACATSGSAEPATTQIQESAPMEHARYTYPETPVLTSGELAPAGDPAKAAAMNEKAPAWPLRFDKHTFSARCFDTVSCNVVYDGVHHGSDKPAPSGASYGPDHLKDWNGGHGGIRNFPPPAKVAWTSKDGSSHEAEIDIGQIFADELVRHYVPREEVAEVPNGQISVNPAILLEVDDRTLRVYMKAFVPTRHLQMPGNPLSAVRRDPVLVKTYTY</sequence>
<evidence type="ECO:0000313" key="3">
    <source>
        <dbReference type="Proteomes" id="UP001302072"/>
    </source>
</evidence>